<dbReference type="RefSeq" id="WP_311423942.1">
    <property type="nucleotide sequence ID" value="NZ_JAVREH010000022.1"/>
</dbReference>
<evidence type="ECO:0000256" key="7">
    <source>
        <dbReference type="ARBA" id="ARBA00048478"/>
    </source>
</evidence>
<gene>
    <name evidence="8 11" type="primary">cmk</name>
    <name evidence="11" type="ORF">RM423_15485</name>
</gene>
<keyword evidence="2 8" id="KW-0808">Transferase</keyword>
<keyword evidence="4 8" id="KW-0418">Kinase</keyword>
<evidence type="ECO:0000256" key="5">
    <source>
        <dbReference type="ARBA" id="ARBA00022840"/>
    </source>
</evidence>
<dbReference type="Pfam" id="PF02224">
    <property type="entry name" value="Cytidylate_kin"/>
    <property type="match status" value="1"/>
</dbReference>
<organism evidence="11 12">
    <name type="scientific">Jatrophihabitans lederbergiae</name>
    <dbReference type="NCBI Taxonomy" id="3075547"/>
    <lineage>
        <taxon>Bacteria</taxon>
        <taxon>Bacillati</taxon>
        <taxon>Actinomycetota</taxon>
        <taxon>Actinomycetes</taxon>
        <taxon>Jatrophihabitantales</taxon>
        <taxon>Jatrophihabitantaceae</taxon>
        <taxon>Jatrophihabitans</taxon>
    </lineage>
</organism>
<dbReference type="CDD" id="cd02020">
    <property type="entry name" value="CMPK"/>
    <property type="match status" value="1"/>
</dbReference>
<name>A0ABU2JDI5_9ACTN</name>
<dbReference type="NCBIfam" id="TIGR00017">
    <property type="entry name" value="cmk"/>
    <property type="match status" value="1"/>
</dbReference>
<dbReference type="EMBL" id="JAVREH010000022">
    <property type="protein sequence ID" value="MDT0262798.1"/>
    <property type="molecule type" value="Genomic_DNA"/>
</dbReference>
<evidence type="ECO:0000256" key="6">
    <source>
        <dbReference type="ARBA" id="ARBA00047615"/>
    </source>
</evidence>
<dbReference type="HAMAP" id="MF_00238">
    <property type="entry name" value="Cytidyl_kinase_type1"/>
    <property type="match status" value="1"/>
</dbReference>
<accession>A0ABU2JDI5</accession>
<feature type="binding site" evidence="8">
    <location>
        <begin position="17"/>
        <end position="25"/>
    </location>
    <ligand>
        <name>ATP</name>
        <dbReference type="ChEBI" id="CHEBI:30616"/>
    </ligand>
</feature>
<proteinExistence type="inferred from homology"/>
<dbReference type="GO" id="GO:0016301">
    <property type="term" value="F:kinase activity"/>
    <property type="evidence" value="ECO:0007669"/>
    <property type="project" value="UniProtKB-KW"/>
</dbReference>
<comment type="similarity">
    <text evidence="1 8">Belongs to the cytidylate kinase family. Type 1 subfamily.</text>
</comment>
<feature type="region of interest" description="Disordered" evidence="9">
    <location>
        <begin position="182"/>
        <end position="203"/>
    </location>
</feature>
<sequence>MDQSDAFRFRGVVALDGPSGTGKSTVARRLAQRLHAQYLDTGAMYRAAAVAVLDAGVDPGDPVAVARQVEASRIEVSTDPRNLHTILDGRNVDRQIRDAATTTAVSPVSAVPAVRERLVAQQRSIISGGPTVAEGRDIGSVVWPHAELKVYLTAREDVRARRRAGELKLADVDQVAASLRRRDQLDSSRAASPLHRPDGAAEVDTSDLSIDEVVELLVGLALRAASAADRA</sequence>
<comment type="caution">
    <text evidence="11">The sequence shown here is derived from an EMBL/GenBank/DDBJ whole genome shotgun (WGS) entry which is preliminary data.</text>
</comment>
<evidence type="ECO:0000256" key="1">
    <source>
        <dbReference type="ARBA" id="ARBA00009427"/>
    </source>
</evidence>
<keyword evidence="12" id="KW-1185">Reference proteome</keyword>
<dbReference type="SUPFAM" id="SSF52540">
    <property type="entry name" value="P-loop containing nucleoside triphosphate hydrolases"/>
    <property type="match status" value="1"/>
</dbReference>
<evidence type="ECO:0000256" key="9">
    <source>
        <dbReference type="SAM" id="MobiDB-lite"/>
    </source>
</evidence>
<evidence type="ECO:0000256" key="8">
    <source>
        <dbReference type="HAMAP-Rule" id="MF_00238"/>
    </source>
</evidence>
<dbReference type="InterPro" id="IPR003136">
    <property type="entry name" value="Cytidylate_kin"/>
</dbReference>
<evidence type="ECO:0000256" key="4">
    <source>
        <dbReference type="ARBA" id="ARBA00022777"/>
    </source>
</evidence>
<dbReference type="EC" id="2.7.4.25" evidence="8"/>
<evidence type="ECO:0000313" key="12">
    <source>
        <dbReference type="Proteomes" id="UP001183176"/>
    </source>
</evidence>
<dbReference type="Proteomes" id="UP001183176">
    <property type="component" value="Unassembled WGS sequence"/>
</dbReference>
<evidence type="ECO:0000313" key="11">
    <source>
        <dbReference type="EMBL" id="MDT0262798.1"/>
    </source>
</evidence>
<comment type="catalytic activity">
    <reaction evidence="6 8">
        <text>dCMP + ATP = dCDP + ADP</text>
        <dbReference type="Rhea" id="RHEA:25094"/>
        <dbReference type="ChEBI" id="CHEBI:30616"/>
        <dbReference type="ChEBI" id="CHEBI:57566"/>
        <dbReference type="ChEBI" id="CHEBI:58593"/>
        <dbReference type="ChEBI" id="CHEBI:456216"/>
        <dbReference type="EC" id="2.7.4.25"/>
    </reaction>
</comment>
<comment type="catalytic activity">
    <reaction evidence="7 8">
        <text>CMP + ATP = CDP + ADP</text>
        <dbReference type="Rhea" id="RHEA:11600"/>
        <dbReference type="ChEBI" id="CHEBI:30616"/>
        <dbReference type="ChEBI" id="CHEBI:58069"/>
        <dbReference type="ChEBI" id="CHEBI:60377"/>
        <dbReference type="ChEBI" id="CHEBI:456216"/>
        <dbReference type="EC" id="2.7.4.25"/>
    </reaction>
</comment>
<evidence type="ECO:0000259" key="10">
    <source>
        <dbReference type="Pfam" id="PF02224"/>
    </source>
</evidence>
<reference evidence="12" key="1">
    <citation type="submission" date="2023-07" db="EMBL/GenBank/DDBJ databases">
        <title>30 novel species of actinomycetes from the DSMZ collection.</title>
        <authorList>
            <person name="Nouioui I."/>
        </authorList>
    </citation>
    <scope>NUCLEOTIDE SEQUENCE [LARGE SCALE GENOMIC DNA]</scope>
    <source>
        <strain evidence="12">DSM 44399</strain>
    </source>
</reference>
<evidence type="ECO:0000256" key="2">
    <source>
        <dbReference type="ARBA" id="ARBA00022679"/>
    </source>
</evidence>
<comment type="subcellular location">
    <subcellularLocation>
        <location evidence="8">Cytoplasm</location>
    </subcellularLocation>
</comment>
<protein>
    <recommendedName>
        <fullName evidence="8">Cytidylate kinase</fullName>
        <shortName evidence="8">CK</shortName>
        <ecNumber evidence="8">2.7.4.25</ecNumber>
    </recommendedName>
    <alternativeName>
        <fullName evidence="8">Cytidine monophosphate kinase</fullName>
        <shortName evidence="8">CMP kinase</shortName>
    </alternativeName>
</protein>
<keyword evidence="3 8" id="KW-0547">Nucleotide-binding</keyword>
<dbReference type="InterPro" id="IPR011994">
    <property type="entry name" value="Cytidylate_kinase_dom"/>
</dbReference>
<keyword evidence="5 8" id="KW-0067">ATP-binding</keyword>
<feature type="domain" description="Cytidylate kinase" evidence="10">
    <location>
        <begin position="13"/>
        <end position="219"/>
    </location>
</feature>
<evidence type="ECO:0000256" key="3">
    <source>
        <dbReference type="ARBA" id="ARBA00022741"/>
    </source>
</evidence>
<dbReference type="InterPro" id="IPR027417">
    <property type="entry name" value="P-loop_NTPase"/>
</dbReference>
<keyword evidence="8" id="KW-0963">Cytoplasm</keyword>
<dbReference type="Gene3D" id="3.40.50.300">
    <property type="entry name" value="P-loop containing nucleotide triphosphate hydrolases"/>
    <property type="match status" value="1"/>
</dbReference>